<dbReference type="Pfam" id="PF12698">
    <property type="entry name" value="ABC2_membrane_3"/>
    <property type="match status" value="1"/>
</dbReference>
<dbReference type="EMBL" id="PGCK01000003">
    <property type="protein sequence ID" value="MCD1294376.1"/>
    <property type="molecule type" value="Genomic_DNA"/>
</dbReference>
<protein>
    <submittedName>
        <fullName evidence="7">ABC-2 type transporter</fullName>
    </submittedName>
</protein>
<comment type="caution">
    <text evidence="7">The sequence shown here is derived from an EMBL/GenBank/DDBJ whole genome shotgun (WGS) entry which is preliminary data.</text>
</comment>
<sequence>MIQDISTIIWKEWKELFFARGGGFKGGITGLLIFVTVFGVFLPLQYGPTMVDSPVMMLSWLWVPLLLVMGVVTDSFAGERERHTLETLLASRLPDRAILFGKIGAAVLYGWGFTIACLIIGILTINIAHWSGSILMYAPETALSILVLSLLISGLMGSVGVLVSLRAATVKEAQQKLSIAIFGIAAIPFGAIVLLPNLPEEYLVKLTEILMSIGMTEIVVAAVAILVVMDVIFIGLGIARFRRSKLILD</sequence>
<feature type="transmembrane region" description="Helical" evidence="5">
    <location>
        <begin position="177"/>
        <end position="198"/>
    </location>
</feature>
<evidence type="ECO:0000256" key="1">
    <source>
        <dbReference type="ARBA" id="ARBA00004141"/>
    </source>
</evidence>
<dbReference type="AlphaFoldDB" id="A0AAP2RB95"/>
<evidence type="ECO:0000313" key="8">
    <source>
        <dbReference type="Proteomes" id="UP001320159"/>
    </source>
</evidence>
<feature type="transmembrane region" description="Helical" evidence="5">
    <location>
        <begin position="143"/>
        <end position="165"/>
    </location>
</feature>
<evidence type="ECO:0000313" key="7">
    <source>
        <dbReference type="EMBL" id="MCD1294376.1"/>
    </source>
</evidence>
<proteinExistence type="predicted"/>
<comment type="subcellular location">
    <subcellularLocation>
        <location evidence="1">Membrane</location>
        <topology evidence="1">Multi-pass membrane protein</topology>
    </subcellularLocation>
</comment>
<feature type="transmembrane region" description="Helical" evidence="5">
    <location>
        <begin position="58"/>
        <end position="77"/>
    </location>
</feature>
<keyword evidence="8" id="KW-1185">Reference proteome</keyword>
<organism evidence="7 8">
    <name type="scientific">Methanooceanicella nereidis</name>
    <dbReference type="NCBI Taxonomy" id="2052831"/>
    <lineage>
        <taxon>Archaea</taxon>
        <taxon>Methanobacteriati</taxon>
        <taxon>Methanobacteriota</taxon>
        <taxon>Stenosarchaea group</taxon>
        <taxon>Methanomicrobia</taxon>
        <taxon>Methanocellales</taxon>
        <taxon>Methanocellaceae</taxon>
        <taxon>Methanooceanicella</taxon>
    </lineage>
</organism>
<feature type="transmembrane region" description="Helical" evidence="5">
    <location>
        <begin position="218"/>
        <end position="239"/>
    </location>
</feature>
<evidence type="ECO:0000259" key="6">
    <source>
        <dbReference type="Pfam" id="PF12698"/>
    </source>
</evidence>
<evidence type="ECO:0000256" key="4">
    <source>
        <dbReference type="ARBA" id="ARBA00023136"/>
    </source>
</evidence>
<dbReference type="Proteomes" id="UP001320159">
    <property type="component" value="Unassembled WGS sequence"/>
</dbReference>
<feature type="transmembrane region" description="Helical" evidence="5">
    <location>
        <begin position="98"/>
        <end position="123"/>
    </location>
</feature>
<dbReference type="InterPro" id="IPR013525">
    <property type="entry name" value="ABC2_TM"/>
</dbReference>
<reference evidence="7 8" key="1">
    <citation type="submission" date="2017-11" db="EMBL/GenBank/DDBJ databases">
        <title>Isolation and Characterization of Family Methanocellaceae Species from Potential Methane Hydrate Area Offshore Southwestern Taiwan.</title>
        <authorList>
            <person name="Zhang W.-L."/>
            <person name="Chen W.-C."/>
            <person name="Lai M.-C."/>
            <person name="Chen S.-C."/>
        </authorList>
    </citation>
    <scope>NUCLEOTIDE SEQUENCE [LARGE SCALE GENOMIC DNA]</scope>
    <source>
        <strain evidence="7 8">CWC-04</strain>
    </source>
</reference>
<feature type="transmembrane region" description="Helical" evidence="5">
    <location>
        <begin position="28"/>
        <end position="46"/>
    </location>
</feature>
<keyword evidence="2 5" id="KW-0812">Transmembrane</keyword>
<keyword evidence="3 5" id="KW-1133">Transmembrane helix</keyword>
<keyword evidence="4 5" id="KW-0472">Membrane</keyword>
<dbReference type="RefSeq" id="WP_230741206.1">
    <property type="nucleotide sequence ID" value="NZ_PGCK01000003.1"/>
</dbReference>
<evidence type="ECO:0000256" key="5">
    <source>
        <dbReference type="SAM" id="Phobius"/>
    </source>
</evidence>
<evidence type="ECO:0000256" key="2">
    <source>
        <dbReference type="ARBA" id="ARBA00022692"/>
    </source>
</evidence>
<evidence type="ECO:0000256" key="3">
    <source>
        <dbReference type="ARBA" id="ARBA00022989"/>
    </source>
</evidence>
<name>A0AAP2RB95_9EURY</name>
<accession>A0AAP2RB95</accession>
<dbReference type="GO" id="GO:0016020">
    <property type="term" value="C:membrane"/>
    <property type="evidence" value="ECO:0007669"/>
    <property type="project" value="UniProtKB-SubCell"/>
</dbReference>
<gene>
    <name evidence="7" type="ORF">CUJ83_05105</name>
</gene>
<dbReference type="GO" id="GO:0140359">
    <property type="term" value="F:ABC-type transporter activity"/>
    <property type="evidence" value="ECO:0007669"/>
    <property type="project" value="InterPro"/>
</dbReference>
<feature type="domain" description="ABC-2 type transporter transmembrane" evidence="6">
    <location>
        <begin position="56"/>
        <end position="220"/>
    </location>
</feature>